<comment type="caution">
    <text evidence="3">The sequence shown here is derived from an EMBL/GenBank/DDBJ whole genome shotgun (WGS) entry which is preliminary data.</text>
</comment>
<sequence>MRYLLKKMIHNLKLLIFTMVVAEVAKTDIVFFNQEEVVGEAYQEQTIEVAQTKVVISHQEEDVGEASQSKNSKEEVEHNKEEVFQGKDDDDRNSRSKLDPEQVIKEMVAYQTNV</sequence>
<reference evidence="3 4" key="1">
    <citation type="journal article" date="2020" name="IScience">
        <title>Genome Sequencing of the Endangered Kingdonia uniflora (Circaeasteraceae, Ranunculales) Reveals Potential Mechanisms of Evolutionary Specialization.</title>
        <authorList>
            <person name="Sun Y."/>
            <person name="Deng T."/>
            <person name="Zhang A."/>
            <person name="Moore M.J."/>
            <person name="Landis J.B."/>
            <person name="Lin N."/>
            <person name="Zhang H."/>
            <person name="Zhang X."/>
            <person name="Huang J."/>
            <person name="Zhang X."/>
            <person name="Sun H."/>
            <person name="Wang H."/>
        </authorList>
    </citation>
    <scope>NUCLEOTIDE SEQUENCE [LARGE SCALE GENOMIC DNA]</scope>
    <source>
        <strain evidence="3">TB1705</strain>
        <tissue evidence="3">Leaf</tissue>
    </source>
</reference>
<feature type="compositionally biased region" description="Basic and acidic residues" evidence="1">
    <location>
        <begin position="71"/>
        <end position="102"/>
    </location>
</feature>
<feature type="chain" id="PRO_5029863636" evidence="2">
    <location>
        <begin position="28"/>
        <end position="114"/>
    </location>
</feature>
<feature type="region of interest" description="Disordered" evidence="1">
    <location>
        <begin position="60"/>
        <end position="102"/>
    </location>
</feature>
<organism evidence="3 4">
    <name type="scientific">Kingdonia uniflora</name>
    <dbReference type="NCBI Taxonomy" id="39325"/>
    <lineage>
        <taxon>Eukaryota</taxon>
        <taxon>Viridiplantae</taxon>
        <taxon>Streptophyta</taxon>
        <taxon>Embryophyta</taxon>
        <taxon>Tracheophyta</taxon>
        <taxon>Spermatophyta</taxon>
        <taxon>Magnoliopsida</taxon>
        <taxon>Ranunculales</taxon>
        <taxon>Circaeasteraceae</taxon>
        <taxon>Kingdonia</taxon>
    </lineage>
</organism>
<name>A0A7J7L4S9_9MAGN</name>
<accession>A0A7J7L4S9</accession>
<gene>
    <name evidence="3" type="ORF">GIB67_031843</name>
</gene>
<evidence type="ECO:0000313" key="3">
    <source>
        <dbReference type="EMBL" id="KAF6137564.1"/>
    </source>
</evidence>
<evidence type="ECO:0000256" key="2">
    <source>
        <dbReference type="SAM" id="SignalP"/>
    </source>
</evidence>
<evidence type="ECO:0000256" key="1">
    <source>
        <dbReference type="SAM" id="MobiDB-lite"/>
    </source>
</evidence>
<feature type="signal peptide" evidence="2">
    <location>
        <begin position="1"/>
        <end position="27"/>
    </location>
</feature>
<protein>
    <submittedName>
        <fullName evidence="3">Uncharacterized protein</fullName>
    </submittedName>
</protein>
<dbReference type="Proteomes" id="UP000541444">
    <property type="component" value="Unassembled WGS sequence"/>
</dbReference>
<keyword evidence="2" id="KW-0732">Signal</keyword>
<dbReference type="EMBL" id="JACGCM010002647">
    <property type="protein sequence ID" value="KAF6137564.1"/>
    <property type="molecule type" value="Genomic_DNA"/>
</dbReference>
<dbReference type="AlphaFoldDB" id="A0A7J7L4S9"/>
<proteinExistence type="predicted"/>
<keyword evidence="4" id="KW-1185">Reference proteome</keyword>
<evidence type="ECO:0000313" key="4">
    <source>
        <dbReference type="Proteomes" id="UP000541444"/>
    </source>
</evidence>